<name>A0A084SQM2_9BACT</name>
<evidence type="ECO:0000313" key="3">
    <source>
        <dbReference type="EMBL" id="KFA90757.1"/>
    </source>
</evidence>
<proteinExistence type="predicted"/>
<protein>
    <submittedName>
        <fullName evidence="3">Uncharacterized protein</fullName>
    </submittedName>
</protein>
<evidence type="ECO:0000256" key="2">
    <source>
        <dbReference type="SAM" id="SignalP"/>
    </source>
</evidence>
<feature type="chain" id="PRO_5001781562" evidence="2">
    <location>
        <begin position="19"/>
        <end position="229"/>
    </location>
</feature>
<feature type="signal peptide" evidence="2">
    <location>
        <begin position="1"/>
        <end position="18"/>
    </location>
</feature>
<sequence>MKAHVFASALLLAPVAAAEAPVLTARGRVDASHLSLLGGTQGVGLGFLLAAPPVSESRPTAFGGEFFILPSTGVLELRGAGQWQLTSGTGTFQVSAQLGLTAYGVVRGPADLGLGPHAGLTASLGGPRFEGFLGAQAGLEAFLRDGGPRVPVRALLGARGRLGPWGLALTARAGVDFEGGLYATWRGDVLLALSWYGREVSPLPLGEGQGEGLPPREHAPTEGSAPPRP</sequence>
<comment type="caution">
    <text evidence="3">The sequence shown here is derived from an EMBL/GenBank/DDBJ whole genome shotgun (WGS) entry which is preliminary data.</text>
</comment>
<gene>
    <name evidence="3" type="ORF">Q664_26340</name>
</gene>
<evidence type="ECO:0000313" key="4">
    <source>
        <dbReference type="Proteomes" id="UP000028547"/>
    </source>
</evidence>
<dbReference type="Proteomes" id="UP000028547">
    <property type="component" value="Unassembled WGS sequence"/>
</dbReference>
<dbReference type="RefSeq" id="WP_043401100.1">
    <property type="nucleotide sequence ID" value="NZ_JPMI01000177.1"/>
</dbReference>
<dbReference type="EMBL" id="JPMI01000177">
    <property type="protein sequence ID" value="KFA90757.1"/>
    <property type="molecule type" value="Genomic_DNA"/>
</dbReference>
<dbReference type="AlphaFoldDB" id="A0A084SQM2"/>
<reference evidence="3 4" key="1">
    <citation type="submission" date="2014-07" db="EMBL/GenBank/DDBJ databases">
        <title>Draft Genome Sequence of Gephyronic Acid Producer, Cystobacter violaceus Strain Cb vi76.</title>
        <authorList>
            <person name="Stevens D.C."/>
            <person name="Young J."/>
            <person name="Carmichael R."/>
            <person name="Tan J."/>
            <person name="Taylor R.E."/>
        </authorList>
    </citation>
    <scope>NUCLEOTIDE SEQUENCE [LARGE SCALE GENOMIC DNA]</scope>
    <source>
        <strain evidence="3 4">Cb vi76</strain>
    </source>
</reference>
<keyword evidence="2" id="KW-0732">Signal</keyword>
<organism evidence="3 4">
    <name type="scientific">Archangium violaceum Cb vi76</name>
    <dbReference type="NCBI Taxonomy" id="1406225"/>
    <lineage>
        <taxon>Bacteria</taxon>
        <taxon>Pseudomonadati</taxon>
        <taxon>Myxococcota</taxon>
        <taxon>Myxococcia</taxon>
        <taxon>Myxococcales</taxon>
        <taxon>Cystobacterineae</taxon>
        <taxon>Archangiaceae</taxon>
        <taxon>Archangium</taxon>
    </lineage>
</organism>
<accession>A0A084SQM2</accession>
<evidence type="ECO:0000256" key="1">
    <source>
        <dbReference type="SAM" id="MobiDB-lite"/>
    </source>
</evidence>
<feature type="region of interest" description="Disordered" evidence="1">
    <location>
        <begin position="204"/>
        <end position="229"/>
    </location>
</feature>